<evidence type="ECO:0000256" key="4">
    <source>
        <dbReference type="SAM" id="MobiDB-lite"/>
    </source>
</evidence>
<gene>
    <name evidence="8" type="ORF">FHS42_004728</name>
</gene>
<feature type="domain" description="Peptidase S33 tripeptidyl aminopeptidase-like C-terminal" evidence="7">
    <location>
        <begin position="399"/>
        <end position="494"/>
    </location>
</feature>
<evidence type="ECO:0000313" key="8">
    <source>
        <dbReference type="EMBL" id="MBB5937647.1"/>
    </source>
</evidence>
<dbReference type="InterPro" id="IPR051601">
    <property type="entry name" value="Serine_prot/Carboxylest_S33"/>
</dbReference>
<protein>
    <submittedName>
        <fullName evidence="8">Pimeloyl-ACP methyl ester carboxylesterase</fullName>
    </submittedName>
</protein>
<keyword evidence="3" id="KW-0378">Hydrolase</keyword>
<evidence type="ECO:0000256" key="2">
    <source>
        <dbReference type="ARBA" id="ARBA00022729"/>
    </source>
</evidence>
<evidence type="ECO:0000259" key="7">
    <source>
        <dbReference type="Pfam" id="PF08386"/>
    </source>
</evidence>
<evidence type="ECO:0000256" key="3">
    <source>
        <dbReference type="ARBA" id="ARBA00022801"/>
    </source>
</evidence>
<evidence type="ECO:0000256" key="5">
    <source>
        <dbReference type="SAM" id="SignalP"/>
    </source>
</evidence>
<proteinExistence type="inferred from homology"/>
<dbReference type="Proteomes" id="UP000588098">
    <property type="component" value="Unassembled WGS sequence"/>
</dbReference>
<dbReference type="InterPro" id="IPR029058">
    <property type="entry name" value="AB_hydrolase_fold"/>
</dbReference>
<dbReference type="RefSeq" id="WP_184574745.1">
    <property type="nucleotide sequence ID" value="NZ_JACHJL010000012.1"/>
</dbReference>
<organism evidence="8 9">
    <name type="scientific">Streptomyces zagrosensis</name>
    <dbReference type="NCBI Taxonomy" id="1042984"/>
    <lineage>
        <taxon>Bacteria</taxon>
        <taxon>Bacillati</taxon>
        <taxon>Actinomycetota</taxon>
        <taxon>Actinomycetes</taxon>
        <taxon>Kitasatosporales</taxon>
        <taxon>Streptomycetaceae</taxon>
        <taxon>Streptomyces</taxon>
    </lineage>
</organism>
<dbReference type="PANTHER" id="PTHR43248:SF29">
    <property type="entry name" value="TRIPEPTIDYL AMINOPEPTIDASE"/>
    <property type="match status" value="1"/>
</dbReference>
<reference evidence="8 9" key="1">
    <citation type="submission" date="2020-08" db="EMBL/GenBank/DDBJ databases">
        <title>Genomic Encyclopedia of Type Strains, Phase III (KMG-III): the genomes of soil and plant-associated and newly described type strains.</title>
        <authorList>
            <person name="Whitman W."/>
        </authorList>
    </citation>
    <scope>NUCLEOTIDE SEQUENCE [LARGE SCALE GENOMIC DNA]</scope>
    <source>
        <strain evidence="8 9">CECT 8305</strain>
    </source>
</reference>
<dbReference type="InterPro" id="IPR000073">
    <property type="entry name" value="AB_hydrolase_1"/>
</dbReference>
<feature type="chain" id="PRO_5030509011" evidence="5">
    <location>
        <begin position="30"/>
        <end position="523"/>
    </location>
</feature>
<feature type="region of interest" description="Disordered" evidence="4">
    <location>
        <begin position="333"/>
        <end position="361"/>
    </location>
</feature>
<sequence>MCNRPLASLLAVSAVAALVPALAPATANAAPRSLAQYEQQKPSWHRCSVESSAKMQCADITVPLDYAKPNGEKIKIAISRIKAASTTERRGVLLLNPGGPGGAGLDLPVALEPQLPQPVKSQFDLIGFDPRGVGHSSPVTCGLTVEEQDTERPYKPATFAKDVAWSRTVARKCEAQQGDKLRHITTRNTARDLDVIRAVLGEKKISYLGYSYGTYLGAVYMQMFPSRTDRFVLDSAVDPHRIWRGMLQVWAEGAEPAFDRWTEWTAKRDEEFRLGDTPQKVRDTFWDLVKRAENEPIIADGVPVTADEIRGYRPMFFHVRTAAETIAELKRAAASREATPPRVPRSITRPTPPRFGEENSDNGSTSFWAVVCSEGRDWPRDPEQYRRDAIRDKARYPLYGDIASNITPCAFWSKGSEPATEINNKIGALIVQNEWDPQTPLDSAKGAHRALKGSRMLTVLDGEGHGIYGSGSCADKPTTSYLTTGKLPTKDLTCHTPAGKPRTALSLPVPVPAATPDLVPQVG</sequence>
<keyword evidence="9" id="KW-1185">Reference proteome</keyword>
<feature type="domain" description="AB hydrolase-1" evidence="6">
    <location>
        <begin position="92"/>
        <end position="272"/>
    </location>
</feature>
<evidence type="ECO:0000256" key="1">
    <source>
        <dbReference type="ARBA" id="ARBA00010088"/>
    </source>
</evidence>
<dbReference type="ESTHER" id="9actn-a0a7w9qeb0">
    <property type="family name" value="Tiancimycin-TnmK-Tripeptidase-HIP"/>
</dbReference>
<comment type="caution">
    <text evidence="8">The sequence shown here is derived from an EMBL/GenBank/DDBJ whole genome shotgun (WGS) entry which is preliminary data.</text>
</comment>
<evidence type="ECO:0000313" key="9">
    <source>
        <dbReference type="Proteomes" id="UP000588098"/>
    </source>
</evidence>
<dbReference type="InterPro" id="IPR013595">
    <property type="entry name" value="Pept_S33_TAP-like_C"/>
</dbReference>
<dbReference type="Gene3D" id="3.40.50.1820">
    <property type="entry name" value="alpha/beta hydrolase"/>
    <property type="match status" value="1"/>
</dbReference>
<dbReference type="GO" id="GO:0016787">
    <property type="term" value="F:hydrolase activity"/>
    <property type="evidence" value="ECO:0007669"/>
    <property type="project" value="UniProtKB-KW"/>
</dbReference>
<name>A0A7W9QEB0_9ACTN</name>
<dbReference type="AlphaFoldDB" id="A0A7W9QEB0"/>
<dbReference type="Pfam" id="PF00561">
    <property type="entry name" value="Abhydrolase_1"/>
    <property type="match status" value="1"/>
</dbReference>
<dbReference type="PANTHER" id="PTHR43248">
    <property type="entry name" value="2-SUCCINYL-6-HYDROXY-2,4-CYCLOHEXADIENE-1-CARBOXYLATE SYNTHASE"/>
    <property type="match status" value="1"/>
</dbReference>
<evidence type="ECO:0000259" key="6">
    <source>
        <dbReference type="Pfam" id="PF00561"/>
    </source>
</evidence>
<feature type="signal peptide" evidence="5">
    <location>
        <begin position="1"/>
        <end position="29"/>
    </location>
</feature>
<dbReference type="Pfam" id="PF08386">
    <property type="entry name" value="Abhydrolase_4"/>
    <property type="match status" value="1"/>
</dbReference>
<dbReference type="SUPFAM" id="SSF53474">
    <property type="entry name" value="alpha/beta-Hydrolases"/>
    <property type="match status" value="1"/>
</dbReference>
<keyword evidence="2 5" id="KW-0732">Signal</keyword>
<dbReference type="EMBL" id="JACHJL010000012">
    <property type="protein sequence ID" value="MBB5937647.1"/>
    <property type="molecule type" value="Genomic_DNA"/>
</dbReference>
<accession>A0A7W9QEB0</accession>
<comment type="similarity">
    <text evidence="1">Belongs to the peptidase S33 family.</text>
</comment>